<dbReference type="InterPro" id="IPR037185">
    <property type="entry name" value="EmrE-like"/>
</dbReference>
<protein>
    <recommendedName>
        <fullName evidence="2">EamA domain-containing protein</fullName>
    </recommendedName>
</protein>
<keyword evidence="4" id="KW-1185">Reference proteome</keyword>
<dbReference type="SUPFAM" id="SSF103481">
    <property type="entry name" value="Multidrug resistance efflux transporter EmrE"/>
    <property type="match status" value="1"/>
</dbReference>
<accession>A0A2P7QK66</accession>
<name>A0A2P7QK66_9SPHN</name>
<evidence type="ECO:0000313" key="4">
    <source>
        <dbReference type="Proteomes" id="UP000241167"/>
    </source>
</evidence>
<dbReference type="InterPro" id="IPR052756">
    <property type="entry name" value="Alkyne_AA_exporter"/>
</dbReference>
<feature type="transmembrane region" description="Helical" evidence="1">
    <location>
        <begin position="128"/>
        <end position="145"/>
    </location>
</feature>
<dbReference type="InterPro" id="IPR000620">
    <property type="entry name" value="EamA_dom"/>
</dbReference>
<feature type="transmembrane region" description="Helical" evidence="1">
    <location>
        <begin position="40"/>
        <end position="57"/>
    </location>
</feature>
<dbReference type="Proteomes" id="UP000241167">
    <property type="component" value="Unassembled WGS sequence"/>
</dbReference>
<sequence>MPGETHLGPGALLVLLAAACSGTTFVLQRPLACRYGAAKAAGWPLIVGALLLAPWLPTGLRQAAAAPQAIAAIAFLALGAGVLGYACWMVALAGLGASRAANFLFLMAPLATVLAIPINGHVPPPTTILGGAATLAGVWIVHRAYRRAPATDLESR</sequence>
<comment type="caution">
    <text evidence="3">The sequence shown here is derived from an EMBL/GenBank/DDBJ whole genome shotgun (WGS) entry which is preliminary data.</text>
</comment>
<dbReference type="GO" id="GO:0016020">
    <property type="term" value="C:membrane"/>
    <property type="evidence" value="ECO:0007669"/>
    <property type="project" value="InterPro"/>
</dbReference>
<dbReference type="PANTHER" id="PTHR12715">
    <property type="entry name" value="TRANSPORTER, DRUG/METABOLITE EXPORTER FAMILY"/>
    <property type="match status" value="1"/>
</dbReference>
<evidence type="ECO:0000256" key="1">
    <source>
        <dbReference type="SAM" id="Phobius"/>
    </source>
</evidence>
<dbReference type="PANTHER" id="PTHR12715:SF4">
    <property type="entry name" value="EAMA DOMAIN-CONTAINING PROTEIN"/>
    <property type="match status" value="1"/>
</dbReference>
<gene>
    <name evidence="3" type="ORF">C7I55_17875</name>
</gene>
<feature type="transmembrane region" description="Helical" evidence="1">
    <location>
        <begin position="103"/>
        <end position="122"/>
    </location>
</feature>
<feature type="domain" description="EamA" evidence="2">
    <location>
        <begin position="9"/>
        <end position="141"/>
    </location>
</feature>
<proteinExistence type="predicted"/>
<reference evidence="3 4" key="1">
    <citation type="submission" date="2018-03" db="EMBL/GenBank/DDBJ databases">
        <title>The draft genome of Sphingosinicella sp. GL-C-18.</title>
        <authorList>
            <person name="Liu L."/>
            <person name="Li L."/>
            <person name="Liang L."/>
            <person name="Zhang X."/>
            <person name="Wang T."/>
        </authorList>
    </citation>
    <scope>NUCLEOTIDE SEQUENCE [LARGE SCALE GENOMIC DNA]</scope>
    <source>
        <strain evidence="3 4">GL-C-18</strain>
    </source>
</reference>
<evidence type="ECO:0000259" key="2">
    <source>
        <dbReference type="Pfam" id="PF00892"/>
    </source>
</evidence>
<dbReference type="EMBL" id="PXYI01000006">
    <property type="protein sequence ID" value="PSJ38322.1"/>
    <property type="molecule type" value="Genomic_DNA"/>
</dbReference>
<feature type="transmembrane region" description="Helical" evidence="1">
    <location>
        <begin position="69"/>
        <end position="91"/>
    </location>
</feature>
<keyword evidence="1" id="KW-0472">Membrane</keyword>
<keyword evidence="1" id="KW-0812">Transmembrane</keyword>
<keyword evidence="1" id="KW-1133">Transmembrane helix</keyword>
<dbReference type="AlphaFoldDB" id="A0A2P7QK66"/>
<organism evidence="3 4">
    <name type="scientific">Allosphingosinicella deserti</name>
    <dbReference type="NCBI Taxonomy" id="2116704"/>
    <lineage>
        <taxon>Bacteria</taxon>
        <taxon>Pseudomonadati</taxon>
        <taxon>Pseudomonadota</taxon>
        <taxon>Alphaproteobacteria</taxon>
        <taxon>Sphingomonadales</taxon>
        <taxon>Sphingomonadaceae</taxon>
        <taxon>Allosphingosinicella</taxon>
    </lineage>
</organism>
<feature type="transmembrane region" description="Helical" evidence="1">
    <location>
        <begin position="6"/>
        <end position="28"/>
    </location>
</feature>
<evidence type="ECO:0000313" key="3">
    <source>
        <dbReference type="EMBL" id="PSJ38322.1"/>
    </source>
</evidence>
<dbReference type="Pfam" id="PF00892">
    <property type="entry name" value="EamA"/>
    <property type="match status" value="1"/>
</dbReference>